<reference evidence="1 2" key="1">
    <citation type="submission" date="2014-01" db="EMBL/GenBank/DDBJ databases">
        <title>Interspecies Systems Biology Uncovers Metabolites Affecting C. elegans Gene Expression and Life History Traits.</title>
        <authorList>
            <person name="Watson E."/>
            <person name="Macneil L.T."/>
            <person name="Ritter A.D."/>
            <person name="Yilmaz L.S."/>
            <person name="Rosebrock A.P."/>
            <person name="Caudy A.A."/>
            <person name="Walhout A.J."/>
        </authorList>
    </citation>
    <scope>NUCLEOTIDE SEQUENCE [LARGE SCALE GENOMIC DNA]</scope>
    <source>
        <strain evidence="1 2">DA1877</strain>
    </source>
</reference>
<dbReference type="PATRIC" id="fig|1457173.3.peg.3369"/>
<dbReference type="EMBL" id="JBOK01000027">
    <property type="protein sequence ID" value="EXU78777.1"/>
    <property type="molecule type" value="Genomic_DNA"/>
</dbReference>
<protein>
    <submittedName>
        <fullName evidence="1">Uncharacterized protein</fullName>
    </submittedName>
</protein>
<evidence type="ECO:0000313" key="1">
    <source>
        <dbReference type="EMBL" id="EXU78777.1"/>
    </source>
</evidence>
<dbReference type="AlphaFoldDB" id="A0A014Q6G7"/>
<accession>A0A014Q6G7</accession>
<proteinExistence type="predicted"/>
<sequence length="138" mass="15832">MARLEHIKQRLNNWAMWRTRRDNHGLGFASRNMLANWMASAGEVSRYSRESTIPVLGLEAEETDEAVEALRLGYGHLHVTLMCVYIKDLGVAGTAKNMRRSPATIYAYLDQADRWIDAWLQAKREAKDAQLQRVSTRL</sequence>
<gene>
    <name evidence="1" type="ORF">AX13_09820</name>
</gene>
<dbReference type="RefSeq" id="WP_043387043.1">
    <property type="nucleotide sequence ID" value="NZ_JBOK01000027.1"/>
</dbReference>
<comment type="caution">
    <text evidence="1">The sequence shown here is derived from an EMBL/GenBank/DDBJ whole genome shotgun (WGS) entry which is preliminary data.</text>
</comment>
<keyword evidence="2" id="KW-1185">Reference proteome</keyword>
<organism evidence="1 2">
    <name type="scientific">Comamonas aquatica DA1877</name>
    <dbReference type="NCBI Taxonomy" id="1457173"/>
    <lineage>
        <taxon>Bacteria</taxon>
        <taxon>Pseudomonadati</taxon>
        <taxon>Pseudomonadota</taxon>
        <taxon>Betaproteobacteria</taxon>
        <taxon>Burkholderiales</taxon>
        <taxon>Comamonadaceae</taxon>
        <taxon>Comamonas</taxon>
    </lineage>
</organism>
<name>A0A014Q6G7_9BURK</name>
<dbReference type="Proteomes" id="UP000020766">
    <property type="component" value="Unassembled WGS sequence"/>
</dbReference>
<evidence type="ECO:0000313" key="2">
    <source>
        <dbReference type="Proteomes" id="UP000020766"/>
    </source>
</evidence>